<keyword evidence="4" id="KW-1185">Reference proteome</keyword>
<feature type="domain" description="LysM" evidence="2">
    <location>
        <begin position="92"/>
        <end position="137"/>
    </location>
</feature>
<dbReference type="SMART" id="SM00257">
    <property type="entry name" value="LysM"/>
    <property type="match status" value="1"/>
</dbReference>
<sequence length="368" mass="36544">MLSCSFSESPGLRPGHLQSRINASRDRVHFVVATQETGLRNILSSCKTSKPLIHWTPRRSRMLPLSMPPRALPKILTVAILLTLAVGTSGSGSYTIMKGDTMWKIAERLRINLKALIAANPQIPNPDKIWPGQKINIPDPGQPVPGPAPTGPGGYPTGRGNEVGGAPIQFPNSYPAAPPSAGAPRYGGGAPPPGPPNYGAPQGPAVGAPNYGGGAPHSPAPGAPNYGAPQGPAPGAPNYGGGAPHSPAPGAPNYGAPQGPAPGAPTYGGGAPQQFPAPSYGGGFPQQGPSAGAPNYGGGAPPKGPSPGATPYGGGAPQQDPRPAAPAYGAGPPKQPTWLSAAGAPPPPSCPPCSCAAPYSVGGGYSKG</sequence>
<proteinExistence type="predicted"/>
<accession>A0A9P0G2N1</accession>
<gene>
    <name evidence="3" type="ORF">BEMITA_LOCUS2348</name>
</gene>
<dbReference type="PROSITE" id="PS51782">
    <property type="entry name" value="LYSM"/>
    <property type="match status" value="1"/>
</dbReference>
<evidence type="ECO:0000256" key="1">
    <source>
        <dbReference type="SAM" id="MobiDB-lite"/>
    </source>
</evidence>
<protein>
    <recommendedName>
        <fullName evidence="2">LysM domain-containing protein</fullName>
    </recommendedName>
</protein>
<feature type="compositionally biased region" description="Gly residues" evidence="1">
    <location>
        <begin position="151"/>
        <end position="163"/>
    </location>
</feature>
<dbReference type="InterPro" id="IPR036779">
    <property type="entry name" value="LysM_dom_sf"/>
</dbReference>
<dbReference type="AlphaFoldDB" id="A0A9P0G2N1"/>
<evidence type="ECO:0000313" key="4">
    <source>
        <dbReference type="Proteomes" id="UP001152759"/>
    </source>
</evidence>
<dbReference type="Pfam" id="PF01476">
    <property type="entry name" value="LysM"/>
    <property type="match status" value="1"/>
</dbReference>
<dbReference type="CDD" id="cd00118">
    <property type="entry name" value="LysM"/>
    <property type="match status" value="1"/>
</dbReference>
<dbReference type="EMBL" id="OU963871">
    <property type="protein sequence ID" value="CAH0762183.1"/>
    <property type="molecule type" value="Genomic_DNA"/>
</dbReference>
<evidence type="ECO:0000313" key="3">
    <source>
        <dbReference type="EMBL" id="CAH0762183.1"/>
    </source>
</evidence>
<dbReference type="SUPFAM" id="SSF54106">
    <property type="entry name" value="LysM domain"/>
    <property type="match status" value="1"/>
</dbReference>
<evidence type="ECO:0000259" key="2">
    <source>
        <dbReference type="PROSITE" id="PS51782"/>
    </source>
</evidence>
<feature type="region of interest" description="Disordered" evidence="1">
    <location>
        <begin position="132"/>
        <end position="350"/>
    </location>
</feature>
<organism evidence="3 4">
    <name type="scientific">Bemisia tabaci</name>
    <name type="common">Sweetpotato whitefly</name>
    <name type="synonym">Aleurodes tabaci</name>
    <dbReference type="NCBI Taxonomy" id="7038"/>
    <lineage>
        <taxon>Eukaryota</taxon>
        <taxon>Metazoa</taxon>
        <taxon>Ecdysozoa</taxon>
        <taxon>Arthropoda</taxon>
        <taxon>Hexapoda</taxon>
        <taxon>Insecta</taxon>
        <taxon>Pterygota</taxon>
        <taxon>Neoptera</taxon>
        <taxon>Paraneoptera</taxon>
        <taxon>Hemiptera</taxon>
        <taxon>Sternorrhyncha</taxon>
        <taxon>Aleyrodoidea</taxon>
        <taxon>Aleyrodidae</taxon>
        <taxon>Aleyrodinae</taxon>
        <taxon>Bemisia</taxon>
    </lineage>
</organism>
<reference evidence="3" key="1">
    <citation type="submission" date="2021-12" db="EMBL/GenBank/DDBJ databases">
        <authorList>
            <person name="King R."/>
        </authorList>
    </citation>
    <scope>NUCLEOTIDE SEQUENCE</scope>
</reference>
<dbReference type="InterPro" id="IPR018392">
    <property type="entry name" value="LysM"/>
</dbReference>
<dbReference type="Gene3D" id="3.10.350.10">
    <property type="entry name" value="LysM domain"/>
    <property type="match status" value="1"/>
</dbReference>
<feature type="compositionally biased region" description="Low complexity" evidence="1">
    <location>
        <begin position="317"/>
        <end position="332"/>
    </location>
</feature>
<feature type="compositionally biased region" description="Low complexity" evidence="1">
    <location>
        <begin position="171"/>
        <end position="184"/>
    </location>
</feature>
<feature type="compositionally biased region" description="Pro residues" evidence="1">
    <location>
        <begin position="140"/>
        <end position="150"/>
    </location>
</feature>
<name>A0A9P0G2N1_BEMTA</name>
<dbReference type="Proteomes" id="UP001152759">
    <property type="component" value="Chromosome 10"/>
</dbReference>